<dbReference type="KEGG" id="rpe:RPE_0811"/>
<gene>
    <name evidence="1" type="ordered locus">RPE_0811</name>
</gene>
<dbReference type="OrthoDB" id="9789575at2"/>
<dbReference type="InterPro" id="IPR029063">
    <property type="entry name" value="SAM-dependent_MTases_sf"/>
</dbReference>
<evidence type="ECO:0000313" key="1">
    <source>
        <dbReference type="EMBL" id="ABJ04767.1"/>
    </source>
</evidence>
<dbReference type="EMBL" id="CP000463">
    <property type="protein sequence ID" value="ABJ04767.1"/>
    <property type="molecule type" value="Genomic_DNA"/>
</dbReference>
<dbReference type="Gene3D" id="3.40.50.150">
    <property type="entry name" value="Vaccinia Virus protein VP39"/>
    <property type="match status" value="1"/>
</dbReference>
<protein>
    <submittedName>
        <fullName evidence="1">Methyltransferase type 11</fullName>
    </submittedName>
</protein>
<sequence length="343" mass="38772">MNSNVACPTCLSTDVDSILTVSAAQAAQSVILPKSDPVRNDRLTRHVRALWGTDHCQILKCHHCGFGFSWPFVAGDAEFYNLANSDVVYPEIKWEYHRTIEAVRSRSSADMTALEVGAGDGFFLDLVSPSLIKPENILAVEYNNKSIANLKRRGYRTTSTDLRDPSFDDRQNAFDVIFMFQVVEHMDKVDELFDRLRYLLKPNGSAFIAVPNPRRIEYQESHGSVLDMPPNHIGRWTPQAFFELSKRAGLRLVASEVEPLDWIEFLKHDISYSHIRRTQLDPDGLPAKIRSLPRSRYRRVAEAVAAAMFIPSRLGPWSAAYSDRKNMGGSLWVQLDNSDRGGN</sequence>
<proteinExistence type="predicted"/>
<accession>Q07TG7</accession>
<name>Q07TG7_RHOP5</name>
<dbReference type="SUPFAM" id="SSF53335">
    <property type="entry name" value="S-adenosyl-L-methionine-dependent methyltransferases"/>
    <property type="match status" value="1"/>
</dbReference>
<organism evidence="1">
    <name type="scientific">Rhodopseudomonas palustris (strain BisA53)</name>
    <dbReference type="NCBI Taxonomy" id="316055"/>
    <lineage>
        <taxon>Bacteria</taxon>
        <taxon>Pseudomonadati</taxon>
        <taxon>Pseudomonadota</taxon>
        <taxon>Alphaproteobacteria</taxon>
        <taxon>Hyphomicrobiales</taxon>
        <taxon>Nitrobacteraceae</taxon>
        <taxon>Rhodopseudomonas</taxon>
    </lineage>
</organism>
<dbReference type="CDD" id="cd02440">
    <property type="entry name" value="AdoMet_MTases"/>
    <property type="match status" value="1"/>
</dbReference>
<keyword evidence="1" id="KW-0489">Methyltransferase</keyword>
<dbReference type="eggNOG" id="COG0500">
    <property type="taxonomic scope" value="Bacteria"/>
</dbReference>
<dbReference type="STRING" id="316055.RPE_0811"/>
<reference evidence="1" key="1">
    <citation type="submission" date="2006-09" db="EMBL/GenBank/DDBJ databases">
        <title>Complete sequence of Rhodopseudomonas palustris BisA53.</title>
        <authorList>
            <consortium name="US DOE Joint Genome Institute"/>
            <person name="Copeland A."/>
            <person name="Lucas S."/>
            <person name="Lapidus A."/>
            <person name="Barry K."/>
            <person name="Detter J.C."/>
            <person name="Glavina del Rio T."/>
            <person name="Hammon N."/>
            <person name="Israni S."/>
            <person name="Dalin E."/>
            <person name="Tice H."/>
            <person name="Pitluck S."/>
            <person name="Chain P."/>
            <person name="Malfatti S."/>
            <person name="Shin M."/>
            <person name="Vergez L."/>
            <person name="Schmutz J."/>
            <person name="Larimer F."/>
            <person name="Land M."/>
            <person name="Hauser L."/>
            <person name="Pelletier D.A."/>
            <person name="Kyrpides N."/>
            <person name="Kim E."/>
            <person name="Harwood C.S."/>
            <person name="Oda Y."/>
            <person name="Richardson P."/>
        </authorList>
    </citation>
    <scope>NUCLEOTIDE SEQUENCE [LARGE SCALE GENOMIC DNA]</scope>
    <source>
        <strain evidence="1">BisA53</strain>
    </source>
</reference>
<dbReference type="Pfam" id="PF13489">
    <property type="entry name" value="Methyltransf_23"/>
    <property type="match status" value="1"/>
</dbReference>
<dbReference type="HOGENOM" id="CLU_865147_0_0_5"/>
<keyword evidence="1" id="KW-0808">Transferase</keyword>
<dbReference type="GO" id="GO:0008168">
    <property type="term" value="F:methyltransferase activity"/>
    <property type="evidence" value="ECO:0007669"/>
    <property type="project" value="UniProtKB-KW"/>
</dbReference>
<dbReference type="PANTHER" id="PTHR43861:SF6">
    <property type="entry name" value="METHYLTRANSFERASE TYPE 11"/>
    <property type="match status" value="1"/>
</dbReference>
<dbReference type="AlphaFoldDB" id="Q07TG7"/>
<dbReference type="GO" id="GO:0032259">
    <property type="term" value="P:methylation"/>
    <property type="evidence" value="ECO:0007669"/>
    <property type="project" value="UniProtKB-KW"/>
</dbReference>
<dbReference type="PANTHER" id="PTHR43861">
    <property type="entry name" value="TRANS-ACONITATE 2-METHYLTRANSFERASE-RELATED"/>
    <property type="match status" value="1"/>
</dbReference>